<dbReference type="RefSeq" id="WP_089270528.1">
    <property type="nucleotide sequence ID" value="NZ_FZNN01000008.1"/>
</dbReference>
<dbReference type="HAMAP" id="MF_01384">
    <property type="entry name" value="UreD"/>
    <property type="match status" value="1"/>
</dbReference>
<evidence type="ECO:0000313" key="4">
    <source>
        <dbReference type="EMBL" id="SNR52046.1"/>
    </source>
</evidence>
<keyword evidence="2 3" id="KW-0143">Chaperone</keyword>
<comment type="function">
    <text evidence="3">Required for maturation of urease via the functional incorporation of the urease nickel metallocenter.</text>
</comment>
<evidence type="ECO:0000313" key="5">
    <source>
        <dbReference type="Proteomes" id="UP000198417"/>
    </source>
</evidence>
<accession>A0A238WZP9</accession>
<keyword evidence="3" id="KW-0996">Nickel insertion</keyword>
<dbReference type="PANTHER" id="PTHR33643">
    <property type="entry name" value="UREASE ACCESSORY PROTEIN D"/>
    <property type="match status" value="1"/>
</dbReference>
<evidence type="ECO:0000256" key="1">
    <source>
        <dbReference type="ARBA" id="ARBA00007177"/>
    </source>
</evidence>
<keyword evidence="5" id="KW-1185">Reference proteome</keyword>
<protein>
    <recommendedName>
        <fullName evidence="3">Urease accessory protein UreD</fullName>
    </recommendedName>
</protein>
<dbReference type="Proteomes" id="UP000198417">
    <property type="component" value="Unassembled WGS sequence"/>
</dbReference>
<dbReference type="Pfam" id="PF01774">
    <property type="entry name" value="UreD"/>
    <property type="match status" value="1"/>
</dbReference>
<reference evidence="4 5" key="1">
    <citation type="submission" date="2017-06" db="EMBL/GenBank/DDBJ databases">
        <authorList>
            <person name="Kim H.J."/>
            <person name="Triplett B.A."/>
        </authorList>
    </citation>
    <scope>NUCLEOTIDE SEQUENCE [LARGE SCALE GENOMIC DNA]</scope>
    <source>
        <strain evidence="4 5">DSM 29052</strain>
    </source>
</reference>
<dbReference type="InterPro" id="IPR002669">
    <property type="entry name" value="UreD"/>
</dbReference>
<dbReference type="AlphaFoldDB" id="A0A238WZP9"/>
<proteinExistence type="inferred from homology"/>
<comment type="subcellular location">
    <subcellularLocation>
        <location evidence="3">Cytoplasm</location>
    </subcellularLocation>
</comment>
<dbReference type="EMBL" id="FZNN01000008">
    <property type="protein sequence ID" value="SNR52046.1"/>
    <property type="molecule type" value="Genomic_DNA"/>
</dbReference>
<dbReference type="OrthoDB" id="9798842at2"/>
<dbReference type="GO" id="GO:0016151">
    <property type="term" value="F:nickel cation binding"/>
    <property type="evidence" value="ECO:0007669"/>
    <property type="project" value="UniProtKB-UniRule"/>
</dbReference>
<comment type="similarity">
    <text evidence="1 3">Belongs to the UreD family.</text>
</comment>
<organism evidence="4 5">
    <name type="scientific">Puniceibacterium sediminis</name>
    <dbReference type="NCBI Taxonomy" id="1608407"/>
    <lineage>
        <taxon>Bacteria</taxon>
        <taxon>Pseudomonadati</taxon>
        <taxon>Pseudomonadota</taxon>
        <taxon>Alphaproteobacteria</taxon>
        <taxon>Rhodobacterales</taxon>
        <taxon>Paracoccaceae</taxon>
        <taxon>Puniceibacterium</taxon>
    </lineage>
</organism>
<dbReference type="GO" id="GO:0005737">
    <property type="term" value="C:cytoplasm"/>
    <property type="evidence" value="ECO:0007669"/>
    <property type="project" value="UniProtKB-SubCell"/>
</dbReference>
<dbReference type="PANTHER" id="PTHR33643:SF1">
    <property type="entry name" value="UREASE ACCESSORY PROTEIN D"/>
    <property type="match status" value="1"/>
</dbReference>
<sequence>MTKAPAPAAQRARGRTHLAARCRSDQTVIADLHQSGASRLLFPRPSGAALPAVWLNTSGGVTGGDQFSAHFEAAAGAHLSLTSQAAERVYRALPGDPGRVETTLTIASGARIDWLPQETILFDCSALDRTLNIDMAGDSTLLAVETLIFGRAAMGETVRELSLRDRIALRIDGHLAFADRLRLDGDADATLARRFVAAGCGAVSSVIFASPGAGRHLDTLRALLPDGAGVSALTDDLLFLRITAPDGFDMRRSLIPILRHLSGGDLPRPWML</sequence>
<name>A0A238WZP9_9RHOB</name>
<keyword evidence="3" id="KW-0963">Cytoplasm</keyword>
<comment type="subunit">
    <text evidence="3">UreD, UreF and UreG form a complex that acts as a GTP-hydrolysis-dependent molecular chaperone, activating the urease apoprotein by helping to assemble the nickel containing metallocenter of UreC. The UreE protein probably delivers the nickel.</text>
</comment>
<evidence type="ECO:0000256" key="2">
    <source>
        <dbReference type="ARBA" id="ARBA00023186"/>
    </source>
</evidence>
<gene>
    <name evidence="3" type="primary">ureD</name>
    <name evidence="4" type="ORF">SAMN06265370_108116</name>
</gene>
<evidence type="ECO:0000256" key="3">
    <source>
        <dbReference type="HAMAP-Rule" id="MF_01384"/>
    </source>
</evidence>